<feature type="region of interest" description="Disordered" evidence="1">
    <location>
        <begin position="121"/>
        <end position="178"/>
    </location>
</feature>
<gene>
    <name evidence="3" type="ORF">FALBO_1270</name>
</gene>
<feature type="compositionally biased region" description="Basic and acidic residues" evidence="1">
    <location>
        <begin position="131"/>
        <end position="148"/>
    </location>
</feature>
<keyword evidence="2" id="KW-0732">Signal</keyword>
<dbReference type="EMBL" id="JAADYS010000163">
    <property type="protein sequence ID" value="KAF4471809.1"/>
    <property type="molecule type" value="Genomic_DNA"/>
</dbReference>
<protein>
    <submittedName>
        <fullName evidence="3">Uncharacterized protein</fullName>
    </submittedName>
</protein>
<organism evidence="3 4">
    <name type="scientific">Fusarium albosuccineum</name>
    <dbReference type="NCBI Taxonomy" id="1237068"/>
    <lineage>
        <taxon>Eukaryota</taxon>
        <taxon>Fungi</taxon>
        <taxon>Dikarya</taxon>
        <taxon>Ascomycota</taxon>
        <taxon>Pezizomycotina</taxon>
        <taxon>Sordariomycetes</taxon>
        <taxon>Hypocreomycetidae</taxon>
        <taxon>Hypocreales</taxon>
        <taxon>Nectriaceae</taxon>
        <taxon>Fusarium</taxon>
        <taxon>Fusarium decemcellulare species complex</taxon>
    </lineage>
</organism>
<feature type="chain" id="PRO_5034157105" evidence="2">
    <location>
        <begin position="21"/>
        <end position="382"/>
    </location>
</feature>
<evidence type="ECO:0000256" key="1">
    <source>
        <dbReference type="SAM" id="MobiDB-lite"/>
    </source>
</evidence>
<dbReference type="OrthoDB" id="5026595at2759"/>
<dbReference type="Proteomes" id="UP000554235">
    <property type="component" value="Unassembled WGS sequence"/>
</dbReference>
<proteinExistence type="predicted"/>
<accession>A0A8H4LLZ1</accession>
<reference evidence="3 4" key="1">
    <citation type="submission" date="2020-01" db="EMBL/GenBank/DDBJ databases">
        <title>Identification and distribution of gene clusters putatively required for synthesis of sphingolipid metabolism inhibitors in phylogenetically diverse species of the filamentous fungus Fusarium.</title>
        <authorList>
            <person name="Kim H.-S."/>
            <person name="Busman M."/>
            <person name="Brown D.W."/>
            <person name="Divon H."/>
            <person name="Uhlig S."/>
            <person name="Proctor R.H."/>
        </authorList>
    </citation>
    <scope>NUCLEOTIDE SEQUENCE [LARGE SCALE GENOMIC DNA]</scope>
    <source>
        <strain evidence="3 4">NRRL 20459</strain>
    </source>
</reference>
<evidence type="ECO:0000313" key="3">
    <source>
        <dbReference type="EMBL" id="KAF4471809.1"/>
    </source>
</evidence>
<dbReference type="AlphaFoldDB" id="A0A8H4LLZ1"/>
<feature type="signal peptide" evidence="2">
    <location>
        <begin position="1"/>
        <end position="20"/>
    </location>
</feature>
<evidence type="ECO:0000256" key="2">
    <source>
        <dbReference type="SAM" id="SignalP"/>
    </source>
</evidence>
<sequence length="382" mass="42694">MRLTLHIVLAALAAVQPAIANTPDDFFYGPKVWAIFYKDNLTNSTVTAVWNNNRASSSVDDTRVLHGVACSNKLSIEEMGLDLEFDVDDHGEGTLLVGKSRHDLDFYPQVMTECVLPIKSHARKPRGSPPRLEKGRVRECLKPAEDSSRVSNLPSQDEDEEEMGSTRQDKKGLTKRSAARAGESLKLYGDKDGSPEAWFRVKTLTDGKRCPASTSKTNPCSTDPNELYTVNHTTAWSASFDCNPYALQHIPALINTETITYKVLWMTTNAESHVCTSNKPNSTICLKNVREHQSWMVDWRRNNQRALGRLYAPVSEDTGSVYVCGINNCPGKDHEEWEFVAKGVLQRAVPPSSNKFRVVLIPYLTDKMTHEQELPSRPAVKS</sequence>
<name>A0A8H4LLZ1_9HYPO</name>
<evidence type="ECO:0000313" key="4">
    <source>
        <dbReference type="Proteomes" id="UP000554235"/>
    </source>
</evidence>
<comment type="caution">
    <text evidence="3">The sequence shown here is derived from an EMBL/GenBank/DDBJ whole genome shotgun (WGS) entry which is preliminary data.</text>
</comment>
<keyword evidence="4" id="KW-1185">Reference proteome</keyword>